<reference evidence="1 2" key="1">
    <citation type="submission" date="2013-07" db="EMBL/GenBank/DDBJ databases">
        <authorList>
            <consortium name="DOE Joint Genome Institute"/>
            <person name="Reeve W."/>
            <person name="Huntemann M."/>
            <person name="Han J."/>
            <person name="Chen A."/>
            <person name="Kyrpides N."/>
            <person name="Mavromatis K."/>
            <person name="Markowitz V."/>
            <person name="Palaniappan K."/>
            <person name="Ivanova N."/>
            <person name="Schaumberg A."/>
            <person name="Pati A."/>
            <person name="Liolios K."/>
            <person name="Nordberg H.P."/>
            <person name="Cantor M.N."/>
            <person name="Hua S.X."/>
            <person name="Woyke T."/>
        </authorList>
    </citation>
    <scope>NUCLEOTIDE SEQUENCE [LARGE SCALE GENOMIC DNA]</scope>
    <source>
        <strain evidence="1 2">DSM 43889</strain>
    </source>
</reference>
<protein>
    <submittedName>
        <fullName evidence="1">Uncharacterized protein</fullName>
    </submittedName>
</protein>
<evidence type="ECO:0000313" key="1">
    <source>
        <dbReference type="EMBL" id="MCP2331145.1"/>
    </source>
</evidence>
<dbReference type="RefSeq" id="WP_155886268.1">
    <property type="nucleotide sequence ID" value="NZ_AUBJ02000001.1"/>
</dbReference>
<name>A0ABT1JF72_ACTCY</name>
<comment type="caution">
    <text evidence="1">The sequence shown here is derived from an EMBL/GenBank/DDBJ whole genome shotgun (WGS) entry which is preliminary data.</text>
</comment>
<gene>
    <name evidence="1" type="ORF">G443_001415</name>
</gene>
<dbReference type="EMBL" id="AUBJ02000001">
    <property type="protein sequence ID" value="MCP2331145.1"/>
    <property type="molecule type" value="Genomic_DNA"/>
</dbReference>
<proteinExistence type="predicted"/>
<dbReference type="Proteomes" id="UP000791080">
    <property type="component" value="Unassembled WGS sequence"/>
</dbReference>
<reference evidence="1 2" key="2">
    <citation type="submission" date="2022-06" db="EMBL/GenBank/DDBJ databases">
        <title>Genomic Encyclopedia of Type Strains, Phase I: the one thousand microbial genomes (KMG-I) project.</title>
        <authorList>
            <person name="Kyrpides N."/>
        </authorList>
    </citation>
    <scope>NUCLEOTIDE SEQUENCE [LARGE SCALE GENOMIC DNA]</scope>
    <source>
        <strain evidence="1 2">DSM 43889</strain>
    </source>
</reference>
<keyword evidence="2" id="KW-1185">Reference proteome</keyword>
<sequence>MSVHRACSYPVNHAEWRVLVTAHIVRNAHSQTASCIVSVDPANLVALTLVQSTVGLASSHARLLASLLTTPRSGTVTTLCANEDLVSQLTVTPGATLTHPARRPTGLIALDTLDTAHPVALLLEPEAATTMARALRTAASRLEGRVGAR</sequence>
<evidence type="ECO:0000313" key="2">
    <source>
        <dbReference type="Proteomes" id="UP000791080"/>
    </source>
</evidence>
<organism evidence="1 2">
    <name type="scientific">Actinoalloteichus caeruleus DSM 43889</name>
    <dbReference type="NCBI Taxonomy" id="1120930"/>
    <lineage>
        <taxon>Bacteria</taxon>
        <taxon>Bacillati</taxon>
        <taxon>Actinomycetota</taxon>
        <taxon>Actinomycetes</taxon>
        <taxon>Pseudonocardiales</taxon>
        <taxon>Pseudonocardiaceae</taxon>
        <taxon>Actinoalloteichus</taxon>
        <taxon>Actinoalloteichus cyanogriseus</taxon>
    </lineage>
</organism>
<accession>A0ABT1JF72</accession>